<dbReference type="Proteomes" id="UP000789920">
    <property type="component" value="Unassembled WGS sequence"/>
</dbReference>
<evidence type="ECO:0000313" key="2">
    <source>
        <dbReference type="Proteomes" id="UP000789920"/>
    </source>
</evidence>
<evidence type="ECO:0000313" key="1">
    <source>
        <dbReference type="EMBL" id="CAG8466382.1"/>
    </source>
</evidence>
<organism evidence="1 2">
    <name type="scientific">Racocetra persica</name>
    <dbReference type="NCBI Taxonomy" id="160502"/>
    <lineage>
        <taxon>Eukaryota</taxon>
        <taxon>Fungi</taxon>
        <taxon>Fungi incertae sedis</taxon>
        <taxon>Mucoromycota</taxon>
        <taxon>Glomeromycotina</taxon>
        <taxon>Glomeromycetes</taxon>
        <taxon>Diversisporales</taxon>
        <taxon>Gigasporaceae</taxon>
        <taxon>Racocetra</taxon>
    </lineage>
</organism>
<reference evidence="1" key="1">
    <citation type="submission" date="2021-06" db="EMBL/GenBank/DDBJ databases">
        <authorList>
            <person name="Kallberg Y."/>
            <person name="Tangrot J."/>
            <person name="Rosling A."/>
        </authorList>
    </citation>
    <scope>NUCLEOTIDE SEQUENCE</scope>
    <source>
        <strain evidence="1">MA461A</strain>
    </source>
</reference>
<gene>
    <name evidence="1" type="ORF">RPERSI_LOCUS378</name>
</gene>
<name>A0ACA9KD95_9GLOM</name>
<protein>
    <submittedName>
        <fullName evidence="1">30250_t:CDS:1</fullName>
    </submittedName>
</protein>
<dbReference type="EMBL" id="CAJVQC010000284">
    <property type="protein sequence ID" value="CAG8466382.1"/>
    <property type="molecule type" value="Genomic_DNA"/>
</dbReference>
<proteinExistence type="predicted"/>
<sequence length="387" mass="45141">MSKEGTYEKFDTIDTAKLGIHTLSEIAGLYIPIVTKDAESAMNKILNYKDDYEEFLREEKSYKAFHKFKNLLIKIKDFVVEVSKLKGVRKFLDANSVKSTYDKLTNEFETCMKDLHFKVMIVNKVQRRKDNKKVEDDLEKMNKYFEIIYERIDVNNQDIQFIKNLMTKNFGDDVQSLRIDPSELTDKCHYEHRGKIIKKYFKEACEVASWQPNPYNRIVFSNLFIKLDDLSKKYSITSGDPGLLANNTLDLDGTKENKKKRSRMPLDSDEPLIDIGKSIKIKPIIMAADNEHAKASYYLRKIYLNGECGVKKDKQSGLKYLRSVALSDNKDAIDLLNKINEKIVNYALCKKEFAENRIRELEEQHKEDLNSRDFTEFELKNQIIAVV</sequence>
<accession>A0ACA9KD95</accession>
<keyword evidence="2" id="KW-1185">Reference proteome</keyword>
<comment type="caution">
    <text evidence="1">The sequence shown here is derived from an EMBL/GenBank/DDBJ whole genome shotgun (WGS) entry which is preliminary data.</text>
</comment>